<evidence type="ECO:0000256" key="4">
    <source>
        <dbReference type="ARBA" id="ARBA00022630"/>
    </source>
</evidence>
<dbReference type="InterPro" id="IPR004136">
    <property type="entry name" value="NMO"/>
</dbReference>
<dbReference type="OrthoDB" id="9778912at2"/>
<keyword evidence="11" id="KW-1185">Reference proteome</keyword>
<evidence type="ECO:0000256" key="1">
    <source>
        <dbReference type="ARBA" id="ARBA00001917"/>
    </source>
</evidence>
<reference evidence="10 11" key="1">
    <citation type="submission" date="2014-02" db="EMBL/GenBank/DDBJ databases">
        <title>Genome sequence of Brachybacterium phenoliresistens strain W13A50.</title>
        <authorList>
            <person name="Wang X."/>
        </authorList>
    </citation>
    <scope>NUCLEOTIDE SEQUENCE [LARGE SCALE GENOMIC DNA]</scope>
    <source>
        <strain evidence="10 11">W13A50</strain>
    </source>
</reference>
<dbReference type="PANTHER" id="PTHR42747">
    <property type="entry name" value="NITRONATE MONOOXYGENASE-RELATED"/>
    <property type="match status" value="1"/>
</dbReference>
<dbReference type="Pfam" id="PF03060">
    <property type="entry name" value="NMO"/>
    <property type="match status" value="1"/>
</dbReference>
<evidence type="ECO:0000313" key="10">
    <source>
        <dbReference type="EMBL" id="EWS82811.1"/>
    </source>
</evidence>
<dbReference type="Gene3D" id="3.20.20.70">
    <property type="entry name" value="Aldolase class I"/>
    <property type="match status" value="1"/>
</dbReference>
<evidence type="ECO:0000256" key="7">
    <source>
        <dbReference type="ARBA" id="ARBA00023033"/>
    </source>
</evidence>
<dbReference type="PANTHER" id="PTHR42747:SF3">
    <property type="entry name" value="NITRONATE MONOOXYGENASE-RELATED"/>
    <property type="match status" value="1"/>
</dbReference>
<keyword evidence="4" id="KW-0285">Flavoprotein</keyword>
<keyword evidence="7" id="KW-0503">Monooxygenase</keyword>
<keyword evidence="3" id="KW-0216">Detoxification</keyword>
<comment type="catalytic activity">
    <reaction evidence="9">
        <text>3 propionate 3-nitronate + 3 O2 + H2O = 3 3-oxopropanoate + 2 nitrate + nitrite + H2O2 + 3 H(+)</text>
        <dbReference type="Rhea" id="RHEA:57332"/>
        <dbReference type="ChEBI" id="CHEBI:15377"/>
        <dbReference type="ChEBI" id="CHEBI:15378"/>
        <dbReference type="ChEBI" id="CHEBI:15379"/>
        <dbReference type="ChEBI" id="CHEBI:16240"/>
        <dbReference type="ChEBI" id="CHEBI:16301"/>
        <dbReference type="ChEBI" id="CHEBI:17632"/>
        <dbReference type="ChEBI" id="CHEBI:33190"/>
        <dbReference type="ChEBI" id="CHEBI:136067"/>
    </reaction>
</comment>
<accession>Z9JYB6</accession>
<dbReference type="PATRIC" id="fig|396014.3.peg.443"/>
<evidence type="ECO:0000256" key="9">
    <source>
        <dbReference type="ARBA" id="ARBA00049401"/>
    </source>
</evidence>
<dbReference type="EMBL" id="JDYK01000002">
    <property type="protein sequence ID" value="EWS82811.1"/>
    <property type="molecule type" value="Genomic_DNA"/>
</dbReference>
<gene>
    <name evidence="10" type="ORF">BF93_07255</name>
</gene>
<comment type="similarity">
    <text evidence="2">Belongs to the nitronate monooxygenase family. NMO class I subfamily.</text>
</comment>
<keyword evidence="6" id="KW-0560">Oxidoreductase</keyword>
<comment type="cofactor">
    <cofactor evidence="1">
        <name>FMN</name>
        <dbReference type="ChEBI" id="CHEBI:58210"/>
    </cofactor>
</comment>
<comment type="caution">
    <text evidence="10">The sequence shown here is derived from an EMBL/GenBank/DDBJ whole genome shotgun (WGS) entry which is preliminary data.</text>
</comment>
<evidence type="ECO:0000256" key="6">
    <source>
        <dbReference type="ARBA" id="ARBA00023002"/>
    </source>
</evidence>
<dbReference type="Proteomes" id="UP000023067">
    <property type="component" value="Unassembled WGS sequence"/>
</dbReference>
<sequence>MSASAVLDALRLPLVGAPMAGGPSTPGLAAAVTEAGGLGSLAAGYRTAAEVRAQIAAARELTGGPLSVNVFMAETHRPDPAALARYGEVLAPWAREVGRPAPRPVVVDPEVEAREVEEVLSAALDAPGRGIDLLTTTFGPPSPAQARRVHAAGVELGVTVTSAADARSVLALAPEVLVVQGPEAGGHRSTFRADAPPPQLPLPGLLAEVRALVGSAADAPSLVAAGGVASRTHVRELLALGADAVQIGTLLLAAEEAGTRPAHRRALGGDAPTVVTRVYSGRPARAIRSRTIDELGPHEITAYPHVHRMTAPLRAAAGEDAGRLNLWAGTGHAAARPGTAAEIIGRLAP</sequence>
<proteinExistence type="inferred from homology"/>
<evidence type="ECO:0000256" key="3">
    <source>
        <dbReference type="ARBA" id="ARBA00022575"/>
    </source>
</evidence>
<dbReference type="STRING" id="396014.BF93_07255"/>
<dbReference type="eggNOG" id="COG2070">
    <property type="taxonomic scope" value="Bacteria"/>
</dbReference>
<dbReference type="GO" id="GO:0018580">
    <property type="term" value="F:nitronate monooxygenase activity"/>
    <property type="evidence" value="ECO:0007669"/>
    <property type="project" value="InterPro"/>
</dbReference>
<dbReference type="GO" id="GO:0009636">
    <property type="term" value="P:response to toxic substance"/>
    <property type="evidence" value="ECO:0007669"/>
    <property type="project" value="UniProtKB-KW"/>
</dbReference>
<keyword evidence="5" id="KW-0288">FMN</keyword>
<dbReference type="AlphaFoldDB" id="Z9JYB6"/>
<evidence type="ECO:0000256" key="5">
    <source>
        <dbReference type="ARBA" id="ARBA00022643"/>
    </source>
</evidence>
<organism evidence="10 11">
    <name type="scientific">Brachybacterium phenoliresistens</name>
    <dbReference type="NCBI Taxonomy" id="396014"/>
    <lineage>
        <taxon>Bacteria</taxon>
        <taxon>Bacillati</taxon>
        <taxon>Actinomycetota</taxon>
        <taxon>Actinomycetes</taxon>
        <taxon>Micrococcales</taxon>
        <taxon>Dermabacteraceae</taxon>
        <taxon>Brachybacterium</taxon>
    </lineage>
</organism>
<evidence type="ECO:0000256" key="8">
    <source>
        <dbReference type="ARBA" id="ARBA00031155"/>
    </source>
</evidence>
<dbReference type="RefSeq" id="WP_038370269.1">
    <property type="nucleotide sequence ID" value="NZ_BAAAOW010000001.1"/>
</dbReference>
<evidence type="ECO:0000313" key="11">
    <source>
        <dbReference type="Proteomes" id="UP000023067"/>
    </source>
</evidence>
<name>Z9JYB6_9MICO</name>
<dbReference type="HOGENOM" id="CLU_038732_5_1_11"/>
<protein>
    <recommendedName>
        <fullName evidence="8">Propionate 3-nitronate monooxygenase</fullName>
    </recommendedName>
</protein>
<dbReference type="CDD" id="cd04730">
    <property type="entry name" value="NPD_like"/>
    <property type="match status" value="1"/>
</dbReference>
<dbReference type="SUPFAM" id="SSF51412">
    <property type="entry name" value="Inosine monophosphate dehydrogenase (IMPDH)"/>
    <property type="match status" value="1"/>
</dbReference>
<dbReference type="InterPro" id="IPR013785">
    <property type="entry name" value="Aldolase_TIM"/>
</dbReference>
<evidence type="ECO:0000256" key="2">
    <source>
        <dbReference type="ARBA" id="ARBA00009881"/>
    </source>
</evidence>